<comment type="catalytic activity">
    <reaction evidence="4 5">
        <text>uridine(38/39/40) in tRNA = pseudouridine(38/39/40) in tRNA</text>
        <dbReference type="Rhea" id="RHEA:22376"/>
        <dbReference type="Rhea" id="RHEA-COMP:10085"/>
        <dbReference type="Rhea" id="RHEA-COMP:10087"/>
        <dbReference type="ChEBI" id="CHEBI:65314"/>
        <dbReference type="ChEBI" id="CHEBI:65315"/>
        <dbReference type="EC" id="5.4.99.12"/>
    </reaction>
</comment>
<dbReference type="SUPFAM" id="SSF55120">
    <property type="entry name" value="Pseudouridine synthase"/>
    <property type="match status" value="1"/>
</dbReference>
<evidence type="ECO:0000256" key="3">
    <source>
        <dbReference type="ARBA" id="ARBA00023235"/>
    </source>
</evidence>
<evidence type="ECO:0000313" key="8">
    <source>
        <dbReference type="Proteomes" id="UP001595733"/>
    </source>
</evidence>
<comment type="function">
    <text evidence="4">Formation of pseudouridine at positions 38, 39 and 40 in the anticodon stem and loop of transfer RNAs.</text>
</comment>
<gene>
    <name evidence="4 7" type="primary">truA</name>
    <name evidence="7" type="ORF">ACFO0S_09850</name>
</gene>
<dbReference type="Pfam" id="PF01416">
    <property type="entry name" value="PseudoU_synth_1"/>
    <property type="match status" value="2"/>
</dbReference>
<dbReference type="PIRSF" id="PIRSF001430">
    <property type="entry name" value="tRNA_psdUrid_synth"/>
    <property type="match status" value="1"/>
</dbReference>
<feature type="domain" description="Pseudouridine synthase I TruA alpha/beta" evidence="6">
    <location>
        <begin position="5"/>
        <end position="104"/>
    </location>
</feature>
<dbReference type="EC" id="5.4.99.12" evidence="4"/>
<keyword evidence="8" id="KW-1185">Reference proteome</keyword>
<dbReference type="InterPro" id="IPR020097">
    <property type="entry name" value="PsdUridine_synth_TruA_a/b_dom"/>
</dbReference>
<keyword evidence="2 4" id="KW-0819">tRNA processing</keyword>
<dbReference type="InterPro" id="IPR020095">
    <property type="entry name" value="PsdUridine_synth_TruA_C"/>
</dbReference>
<reference evidence="8" key="1">
    <citation type="journal article" date="2019" name="Int. J. Syst. Evol. Microbiol.">
        <title>The Global Catalogue of Microorganisms (GCM) 10K type strain sequencing project: providing services to taxonomists for standard genome sequencing and annotation.</title>
        <authorList>
            <consortium name="The Broad Institute Genomics Platform"/>
            <consortium name="The Broad Institute Genome Sequencing Center for Infectious Disease"/>
            <person name="Wu L."/>
            <person name="Ma J."/>
        </authorList>
    </citation>
    <scope>NUCLEOTIDE SEQUENCE [LARGE SCALE GENOMIC DNA]</scope>
    <source>
        <strain evidence="8">CCUG 50353</strain>
    </source>
</reference>
<dbReference type="Gene3D" id="3.30.70.580">
    <property type="entry name" value="Pseudouridine synthase I, catalytic domain, N-terminal subdomain"/>
    <property type="match status" value="1"/>
</dbReference>
<name>A0ABV8UWK6_9BACL</name>
<dbReference type="NCBIfam" id="TIGR00071">
    <property type="entry name" value="hisT_truA"/>
    <property type="match status" value="1"/>
</dbReference>
<proteinExistence type="inferred from homology"/>
<evidence type="ECO:0000256" key="2">
    <source>
        <dbReference type="ARBA" id="ARBA00022694"/>
    </source>
</evidence>
<accession>A0ABV8UWK6</accession>
<evidence type="ECO:0000256" key="1">
    <source>
        <dbReference type="ARBA" id="ARBA00009375"/>
    </source>
</evidence>
<dbReference type="GO" id="GO:0160147">
    <property type="term" value="F:tRNA pseudouridine(38-40) synthase activity"/>
    <property type="evidence" value="ECO:0007669"/>
    <property type="project" value="UniProtKB-EC"/>
</dbReference>
<dbReference type="EMBL" id="JBHSEF010000023">
    <property type="protein sequence ID" value="MFC4355350.1"/>
    <property type="molecule type" value="Genomic_DNA"/>
</dbReference>
<feature type="domain" description="Pseudouridine synthase I TruA alpha/beta" evidence="6">
    <location>
        <begin position="144"/>
        <end position="246"/>
    </location>
</feature>
<dbReference type="InterPro" id="IPR020103">
    <property type="entry name" value="PsdUridine_synth_cat_dom_sf"/>
</dbReference>
<feature type="active site" description="Nucleophile" evidence="4">
    <location>
        <position position="52"/>
    </location>
</feature>
<protein>
    <recommendedName>
        <fullName evidence="4">tRNA pseudouridine synthase A</fullName>
        <ecNumber evidence="4">5.4.99.12</ecNumber>
    </recommendedName>
    <alternativeName>
        <fullName evidence="4">tRNA pseudouridine(38-40) synthase</fullName>
    </alternativeName>
    <alternativeName>
        <fullName evidence="4">tRNA pseudouridylate synthase I</fullName>
    </alternativeName>
    <alternativeName>
        <fullName evidence="4">tRNA-uridine isomerase I</fullName>
    </alternativeName>
</protein>
<evidence type="ECO:0000256" key="5">
    <source>
        <dbReference type="RuleBase" id="RU003792"/>
    </source>
</evidence>
<evidence type="ECO:0000313" key="7">
    <source>
        <dbReference type="EMBL" id="MFC4355350.1"/>
    </source>
</evidence>
<evidence type="ECO:0000259" key="6">
    <source>
        <dbReference type="Pfam" id="PF01416"/>
    </source>
</evidence>
<organism evidence="7 8">
    <name type="scientific">Chryseomicrobium palamuruense</name>
    <dbReference type="NCBI Taxonomy" id="682973"/>
    <lineage>
        <taxon>Bacteria</taxon>
        <taxon>Bacillati</taxon>
        <taxon>Bacillota</taxon>
        <taxon>Bacilli</taxon>
        <taxon>Bacillales</taxon>
        <taxon>Caryophanaceae</taxon>
        <taxon>Chryseomicrobium</taxon>
    </lineage>
</organism>
<dbReference type="Gene3D" id="3.30.70.660">
    <property type="entry name" value="Pseudouridine synthase I, catalytic domain, C-terminal subdomain"/>
    <property type="match status" value="1"/>
</dbReference>
<comment type="subunit">
    <text evidence="4">Homodimer.</text>
</comment>
<feature type="binding site" evidence="4">
    <location>
        <position position="110"/>
    </location>
    <ligand>
        <name>substrate</name>
    </ligand>
</feature>
<dbReference type="RefSeq" id="WP_378141822.1">
    <property type="nucleotide sequence ID" value="NZ_JBHSEF010000023.1"/>
</dbReference>
<dbReference type="PANTHER" id="PTHR11142:SF0">
    <property type="entry name" value="TRNA PSEUDOURIDINE SYNTHASE-LIKE 1"/>
    <property type="match status" value="1"/>
</dbReference>
<dbReference type="HAMAP" id="MF_00171">
    <property type="entry name" value="TruA"/>
    <property type="match status" value="1"/>
</dbReference>
<dbReference type="Proteomes" id="UP001595733">
    <property type="component" value="Unassembled WGS sequence"/>
</dbReference>
<sequence>MRIKAMISYDGSGFSGYQVQPNGRTVQEEVERVLTRMNQGVFTRITASGRTDTGVHAVGQVIHFDTALSIPPSGWGKALNSQLPGDIRVMGVEEVREDFHARFDVEWKTYRYKWTLEDIPLPFERHLLSHIPGKQPDIDRMREAATALVGEHDFRSFSAANTSIQDFVRTIYEVRIERYGQQLHLVITGNGFLYNMVRIIAGTLWEVGIGKRGPDEMSAIIAAKDRSKAGKTAPPQGLYLEKVGYEKR</sequence>
<dbReference type="PANTHER" id="PTHR11142">
    <property type="entry name" value="PSEUDOURIDYLATE SYNTHASE"/>
    <property type="match status" value="1"/>
</dbReference>
<dbReference type="InterPro" id="IPR001406">
    <property type="entry name" value="PsdUridine_synth_TruA"/>
</dbReference>
<dbReference type="CDD" id="cd02570">
    <property type="entry name" value="PseudoU_synth_EcTruA"/>
    <property type="match status" value="1"/>
</dbReference>
<evidence type="ECO:0000256" key="4">
    <source>
        <dbReference type="HAMAP-Rule" id="MF_00171"/>
    </source>
</evidence>
<comment type="similarity">
    <text evidence="1 4 5">Belongs to the tRNA pseudouridine synthase TruA family.</text>
</comment>
<comment type="caution">
    <text evidence="4">Lacks conserved residue(s) required for the propagation of feature annotation.</text>
</comment>
<keyword evidence="3 4" id="KW-0413">Isomerase</keyword>
<comment type="caution">
    <text evidence="7">The sequence shown here is derived from an EMBL/GenBank/DDBJ whole genome shotgun (WGS) entry which is preliminary data.</text>
</comment>
<dbReference type="InterPro" id="IPR020094">
    <property type="entry name" value="TruA/RsuA/RluB/E/F_N"/>
</dbReference>